<dbReference type="GO" id="GO:0005787">
    <property type="term" value="C:signal peptidase complex"/>
    <property type="evidence" value="ECO:0007669"/>
    <property type="project" value="InterPro"/>
</dbReference>
<evidence type="ECO:0000313" key="9">
    <source>
        <dbReference type="JaponicusDB" id="SJAG_01750"/>
    </source>
</evidence>
<keyword evidence="4" id="KW-0256">Endoplasmic reticulum</keyword>
<evidence type="ECO:0000256" key="1">
    <source>
        <dbReference type="ARBA" id="ARBA00004477"/>
    </source>
</evidence>
<dbReference type="InterPro" id="IPR009542">
    <property type="entry name" value="Spc1/SPCS1"/>
</dbReference>
<dbReference type="OMA" id="CIPAWPM"/>
<gene>
    <name evidence="9" type="primary">spc1</name>
    <name evidence="8" type="ORF">SJAG_01750</name>
</gene>
<evidence type="ECO:0000313" key="8">
    <source>
        <dbReference type="EMBL" id="EEB06700.2"/>
    </source>
</evidence>
<dbReference type="RefSeq" id="XP_002172993.2">
    <property type="nucleotide sequence ID" value="XM_002172957.2"/>
</dbReference>
<evidence type="ECO:0000256" key="3">
    <source>
        <dbReference type="ARBA" id="ARBA00022692"/>
    </source>
</evidence>
<evidence type="ECO:0000256" key="5">
    <source>
        <dbReference type="ARBA" id="ARBA00022989"/>
    </source>
</evidence>
<keyword evidence="10" id="KW-1185">Reference proteome</keyword>
<dbReference type="JaponicusDB" id="SJAG_01750">
    <property type="gene designation" value="spc1"/>
</dbReference>
<dbReference type="AlphaFoldDB" id="B6JYT2"/>
<evidence type="ECO:0000256" key="4">
    <source>
        <dbReference type="ARBA" id="ARBA00022824"/>
    </source>
</evidence>
<keyword evidence="5 7" id="KW-1133">Transmembrane helix</keyword>
<comment type="subcellular location">
    <subcellularLocation>
        <location evidence="1">Endoplasmic reticulum membrane</location>
        <topology evidence="1">Multi-pass membrane protein</topology>
    </subcellularLocation>
</comment>
<dbReference type="OrthoDB" id="263893at2759"/>
<protein>
    <submittedName>
        <fullName evidence="8">Uncharacterized protein</fullName>
    </submittedName>
</protein>
<dbReference type="VEuPathDB" id="FungiDB:SJAG_01750"/>
<accession>B6JYT2</accession>
<dbReference type="GO" id="GO:0006465">
    <property type="term" value="P:signal peptide processing"/>
    <property type="evidence" value="ECO:0007669"/>
    <property type="project" value="InterPro"/>
</dbReference>
<evidence type="ECO:0000256" key="2">
    <source>
        <dbReference type="ARBA" id="ARBA00005245"/>
    </source>
</evidence>
<feature type="transmembrane region" description="Helical" evidence="7">
    <location>
        <begin position="39"/>
        <end position="58"/>
    </location>
</feature>
<feature type="transmembrane region" description="Helical" evidence="7">
    <location>
        <begin position="63"/>
        <end position="83"/>
    </location>
</feature>
<dbReference type="eggNOG" id="ENOG502SEWG">
    <property type="taxonomic scope" value="Eukaryota"/>
</dbReference>
<dbReference type="STRING" id="402676.B6JYT2"/>
<name>B6JYT2_SCHJY</name>
<organism evidence="8 10">
    <name type="scientific">Schizosaccharomyces japonicus (strain yFS275 / FY16936)</name>
    <name type="common">Fission yeast</name>
    <dbReference type="NCBI Taxonomy" id="402676"/>
    <lineage>
        <taxon>Eukaryota</taxon>
        <taxon>Fungi</taxon>
        <taxon>Dikarya</taxon>
        <taxon>Ascomycota</taxon>
        <taxon>Taphrinomycotina</taxon>
        <taxon>Schizosaccharomycetes</taxon>
        <taxon>Schizosaccharomycetales</taxon>
        <taxon>Schizosaccharomycetaceae</taxon>
        <taxon>Schizosaccharomyces</taxon>
    </lineage>
</organism>
<keyword evidence="6 7" id="KW-0472">Membrane</keyword>
<dbReference type="HOGENOM" id="CLU_2147324_0_0_1"/>
<dbReference type="Proteomes" id="UP000001744">
    <property type="component" value="Unassembled WGS sequence"/>
</dbReference>
<evidence type="ECO:0000256" key="6">
    <source>
        <dbReference type="ARBA" id="ARBA00023136"/>
    </source>
</evidence>
<dbReference type="GeneID" id="7048182"/>
<evidence type="ECO:0000256" key="7">
    <source>
        <dbReference type="SAM" id="Phobius"/>
    </source>
</evidence>
<keyword evidence="3 7" id="KW-0812">Transmembrane</keyword>
<dbReference type="Pfam" id="PF06645">
    <property type="entry name" value="SPC12"/>
    <property type="match status" value="1"/>
</dbReference>
<sequence>MHFVNCNFHGKIYQDFNMITIDRFKGIIDFQGQIACRNILNNGIPIISAISFVCGLIAQDSNYVFICFGLLSIILLFICVPAWPHFNKHPVAFLPLRSKGSTLREKSKTKDQ</sequence>
<reference evidence="8 10" key="1">
    <citation type="journal article" date="2011" name="Science">
        <title>Comparative functional genomics of the fission yeasts.</title>
        <authorList>
            <person name="Rhind N."/>
            <person name="Chen Z."/>
            <person name="Yassour M."/>
            <person name="Thompson D.A."/>
            <person name="Haas B.J."/>
            <person name="Habib N."/>
            <person name="Wapinski I."/>
            <person name="Roy S."/>
            <person name="Lin M.F."/>
            <person name="Heiman D.I."/>
            <person name="Young S.K."/>
            <person name="Furuya K."/>
            <person name="Guo Y."/>
            <person name="Pidoux A."/>
            <person name="Chen H.M."/>
            <person name="Robbertse B."/>
            <person name="Goldberg J.M."/>
            <person name="Aoki K."/>
            <person name="Bayne E.H."/>
            <person name="Berlin A.M."/>
            <person name="Desjardins C.A."/>
            <person name="Dobbs E."/>
            <person name="Dukaj L."/>
            <person name="Fan L."/>
            <person name="FitzGerald M.G."/>
            <person name="French C."/>
            <person name="Gujja S."/>
            <person name="Hansen K."/>
            <person name="Keifenheim D."/>
            <person name="Levin J.Z."/>
            <person name="Mosher R.A."/>
            <person name="Mueller C.A."/>
            <person name="Pfiffner J."/>
            <person name="Priest M."/>
            <person name="Russ C."/>
            <person name="Smialowska A."/>
            <person name="Swoboda P."/>
            <person name="Sykes S.M."/>
            <person name="Vaughn M."/>
            <person name="Vengrova S."/>
            <person name="Yoder R."/>
            <person name="Zeng Q."/>
            <person name="Allshire R."/>
            <person name="Baulcombe D."/>
            <person name="Birren B.W."/>
            <person name="Brown W."/>
            <person name="Ekwall K."/>
            <person name="Kellis M."/>
            <person name="Leatherwood J."/>
            <person name="Levin H."/>
            <person name="Margalit H."/>
            <person name="Martienssen R."/>
            <person name="Nieduszynski C.A."/>
            <person name="Spatafora J.W."/>
            <person name="Friedman N."/>
            <person name="Dalgaard J.Z."/>
            <person name="Baumann P."/>
            <person name="Niki H."/>
            <person name="Regev A."/>
            <person name="Nusbaum C."/>
        </authorList>
    </citation>
    <scope>NUCLEOTIDE SEQUENCE [LARGE SCALE GENOMIC DNA]</scope>
    <source>
        <strain evidence="10">yFS275 / FY16936</strain>
    </source>
</reference>
<dbReference type="EMBL" id="KE651168">
    <property type="protein sequence ID" value="EEB06700.2"/>
    <property type="molecule type" value="Genomic_DNA"/>
</dbReference>
<evidence type="ECO:0000313" key="10">
    <source>
        <dbReference type="Proteomes" id="UP000001744"/>
    </source>
</evidence>
<comment type="similarity">
    <text evidence="2">Belongs to the SPCS1 family.</text>
</comment>
<proteinExistence type="inferred from homology"/>